<organism evidence="1 2">
    <name type="scientific">Ramazzottius varieornatus</name>
    <name type="common">Water bear</name>
    <name type="synonym">Tardigrade</name>
    <dbReference type="NCBI Taxonomy" id="947166"/>
    <lineage>
        <taxon>Eukaryota</taxon>
        <taxon>Metazoa</taxon>
        <taxon>Ecdysozoa</taxon>
        <taxon>Tardigrada</taxon>
        <taxon>Eutardigrada</taxon>
        <taxon>Parachela</taxon>
        <taxon>Hypsibioidea</taxon>
        <taxon>Ramazzottiidae</taxon>
        <taxon>Ramazzottius</taxon>
    </lineage>
</organism>
<accession>A0A1D1VM08</accession>
<dbReference type="AlphaFoldDB" id="A0A1D1VM08"/>
<name>A0A1D1VM08_RAMVA</name>
<protein>
    <submittedName>
        <fullName evidence="1">Uncharacterized protein</fullName>
    </submittedName>
</protein>
<dbReference type="Proteomes" id="UP000186922">
    <property type="component" value="Unassembled WGS sequence"/>
</dbReference>
<sequence>MTKRRLFDIDLYTFAQNLLSDDIMIVCCNRDENSLVVHSRPVSVNLVRDSFLSRAQRGIFSYFVTDTLFFTCFCPKVCSSGFFSFSCCKNTRIVTHVFSLCFCLQVTTNFADGASFAFLLKGRPLILLYIVPWNLCLLRGNSRKPNPGGKPSYNLQNQLKKAIEINMSIKTTFRCN</sequence>
<gene>
    <name evidence="1" type="primary">RvY_13167-1</name>
    <name evidence="1" type="synonym">RvY_13167.1</name>
    <name evidence="1" type="ORF">RvY_13167</name>
</gene>
<evidence type="ECO:0000313" key="1">
    <source>
        <dbReference type="EMBL" id="GAV02627.1"/>
    </source>
</evidence>
<evidence type="ECO:0000313" key="2">
    <source>
        <dbReference type="Proteomes" id="UP000186922"/>
    </source>
</evidence>
<comment type="caution">
    <text evidence="1">The sequence shown here is derived from an EMBL/GenBank/DDBJ whole genome shotgun (WGS) entry which is preliminary data.</text>
</comment>
<reference evidence="1 2" key="1">
    <citation type="journal article" date="2016" name="Nat. Commun.">
        <title>Extremotolerant tardigrade genome and improved radiotolerance of human cultured cells by tardigrade-unique protein.</title>
        <authorList>
            <person name="Hashimoto T."/>
            <person name="Horikawa D.D."/>
            <person name="Saito Y."/>
            <person name="Kuwahara H."/>
            <person name="Kozuka-Hata H."/>
            <person name="Shin-I T."/>
            <person name="Minakuchi Y."/>
            <person name="Ohishi K."/>
            <person name="Motoyama A."/>
            <person name="Aizu T."/>
            <person name="Enomoto A."/>
            <person name="Kondo K."/>
            <person name="Tanaka S."/>
            <person name="Hara Y."/>
            <person name="Koshikawa S."/>
            <person name="Sagara H."/>
            <person name="Miura T."/>
            <person name="Yokobori S."/>
            <person name="Miyagawa K."/>
            <person name="Suzuki Y."/>
            <person name="Kubo T."/>
            <person name="Oyama M."/>
            <person name="Kohara Y."/>
            <person name="Fujiyama A."/>
            <person name="Arakawa K."/>
            <person name="Katayama T."/>
            <person name="Toyoda A."/>
            <person name="Kunieda T."/>
        </authorList>
    </citation>
    <scope>NUCLEOTIDE SEQUENCE [LARGE SCALE GENOMIC DNA]</scope>
    <source>
        <strain evidence="1 2">YOKOZUNA-1</strain>
    </source>
</reference>
<keyword evidence="2" id="KW-1185">Reference proteome</keyword>
<proteinExistence type="predicted"/>
<dbReference type="EMBL" id="BDGG01000008">
    <property type="protein sequence ID" value="GAV02627.1"/>
    <property type="molecule type" value="Genomic_DNA"/>
</dbReference>